<dbReference type="SMART" id="SM00847">
    <property type="entry name" value="HA2"/>
    <property type="match status" value="1"/>
</dbReference>
<dbReference type="CDD" id="cd17982">
    <property type="entry name" value="DEXHc_DHX37"/>
    <property type="match status" value="1"/>
</dbReference>
<dbReference type="GO" id="GO:0003724">
    <property type="term" value="F:RNA helicase activity"/>
    <property type="evidence" value="ECO:0007669"/>
    <property type="project" value="UniProtKB-EC"/>
</dbReference>
<dbReference type="OrthoDB" id="10253254at2759"/>
<dbReference type="InterPro" id="IPR011709">
    <property type="entry name" value="DEAD-box_helicase_OB_fold"/>
</dbReference>
<comment type="similarity">
    <text evidence="1">Belongs to the DEAD box helicase family. DEAH subfamily.</text>
</comment>
<dbReference type="GO" id="GO:0016787">
    <property type="term" value="F:hydrolase activity"/>
    <property type="evidence" value="ECO:0007669"/>
    <property type="project" value="UniProtKB-KW"/>
</dbReference>
<dbReference type="SMART" id="SM00382">
    <property type="entry name" value="AAA"/>
    <property type="match status" value="1"/>
</dbReference>
<feature type="region of interest" description="Disordered" evidence="8">
    <location>
        <begin position="1"/>
        <end position="47"/>
    </location>
</feature>
<feature type="domain" description="Helicase ATP-binding" evidence="9">
    <location>
        <begin position="441"/>
        <end position="619"/>
    </location>
</feature>
<dbReference type="GO" id="GO:0005524">
    <property type="term" value="F:ATP binding"/>
    <property type="evidence" value="ECO:0007669"/>
    <property type="project" value="UniProtKB-KW"/>
</dbReference>
<evidence type="ECO:0000256" key="1">
    <source>
        <dbReference type="ARBA" id="ARBA00008792"/>
    </source>
</evidence>
<dbReference type="PANTHER" id="PTHR18934:SF99">
    <property type="entry name" value="ATP-DEPENDENT RNA HELICASE DHX37-RELATED"/>
    <property type="match status" value="1"/>
</dbReference>
<dbReference type="InterPro" id="IPR003593">
    <property type="entry name" value="AAA+_ATPase"/>
</dbReference>
<dbReference type="AlphaFoldDB" id="A0A3N4KP92"/>
<feature type="compositionally biased region" description="Acidic residues" evidence="8">
    <location>
        <begin position="241"/>
        <end position="273"/>
    </location>
</feature>
<feature type="region of interest" description="Disordered" evidence="8">
    <location>
        <begin position="976"/>
        <end position="1000"/>
    </location>
</feature>
<dbReference type="EMBL" id="ML119179">
    <property type="protein sequence ID" value="RPB07595.1"/>
    <property type="molecule type" value="Genomic_DNA"/>
</dbReference>
<dbReference type="CDD" id="cd18791">
    <property type="entry name" value="SF2_C_RHA"/>
    <property type="match status" value="1"/>
</dbReference>
<feature type="region of interest" description="Disordered" evidence="8">
    <location>
        <begin position="230"/>
        <end position="345"/>
    </location>
</feature>
<protein>
    <recommendedName>
        <fullName evidence="2">RNA helicase</fullName>
        <ecNumber evidence="2">3.6.4.13</ecNumber>
    </recommendedName>
</protein>
<dbReference type="GO" id="GO:0003723">
    <property type="term" value="F:RNA binding"/>
    <property type="evidence" value="ECO:0007669"/>
    <property type="project" value="TreeGrafter"/>
</dbReference>
<dbReference type="PROSITE" id="PS51194">
    <property type="entry name" value="HELICASE_CTER"/>
    <property type="match status" value="1"/>
</dbReference>
<dbReference type="Pfam" id="PF04408">
    <property type="entry name" value="WHD_HA2"/>
    <property type="match status" value="1"/>
</dbReference>
<evidence type="ECO:0000313" key="11">
    <source>
        <dbReference type="EMBL" id="RPB07595.1"/>
    </source>
</evidence>
<dbReference type="Proteomes" id="UP000277580">
    <property type="component" value="Unassembled WGS sequence"/>
</dbReference>
<dbReference type="Gene3D" id="1.20.120.1080">
    <property type="match status" value="1"/>
</dbReference>
<dbReference type="InterPro" id="IPR027417">
    <property type="entry name" value="P-loop_NTPase"/>
</dbReference>
<sequence>MVSKYKPTRDRKQRHRKPKPNAPSDATDAAVQDPNASILIPESKSAKELRRAELRAELQSQQQQPKMSSKKAKRLAKYIENKLRKEERVELIQKLADQPHKVDTSLLRSTKTMGTARESKRETMRRALLEEKFGINMEENKKILYEERTIRDADELEVEAPEVLAEVPEAPVEEKEEVPEPVVIKVGSGLKRPLEIDETGLPIIKKIRKSKEAKKERLMAMIKAIELEEEQKARAAAEGASSDEGEDSDEEMDSDNDGSGADDSEGEESEEEWGGIQDTPSEGSVAAETEPDAEVDSDASSEEDEEGSESDSDSESGSGSGSSGEEESDSSGEAESVPRMRRGQSDKANAFKSWALAQVKAVAQENDPTGADTSMPDLLNMPPSAVHVHIPRPREQDMTPPPELQGPTVERKAYYIAVDRSPEIQQTRFGLPVVAEEQRIMEAIHNNSCVVICGETGSGKTTQVPQFLYEAGYGSPGSETPGLIGVTQPRRVAAVSMASRVGTELGTGGKDKVAYQIRFEGTVGKDTAIKFMTDGVLLRELADDFLLRKYSAVVIDEAHERSVNTDILIGVMSRVLKLREEMSKKDKVTKPLKLIIMSATLRVSDFIENKQLFSVPPPLLKAEARQHPVTNHFSRRTPHDYVEEACKKICKIHRRLPPGGILVFMTGQNEITTLLKRLKTTFPFKASEGAPKSKENAAPEVRISARDAAVEAEDVEFGARPTQEAGSDDDDDGDSILDEDDDDLGEEMAETDTEAPLHVLPLYSLLPTKDQMKVFEPAPEGRRMCVLATNVAETSLTIPGIRYVVDCGRSKERNFDKVTGVQSFDIGWISKASAMQRAGRSGRTGPGHCYKLYSSAVYERDFDEFAEPEILRMPIEGIVLQMKSMNIDTITNFPFPTPPDRPSLQKAERLLGYLGALDSKGGLTELGRTMNVFPLSPRFSKILIIGQQHGCLPYIIAIVAALTVGEVFIPEHQLDIADPPSDDDAPPAVETAHERNQRATRRKAYNRAHRAFSALDPTSDALKLLSVVCAYEYEPSPAAFCERNFVRLKAMQETRKLRQQLTNIVRTNCPPGILAPFSPQIPPPSQLQVKAIKQIIAAGFIDQVAIRADLLPNSTYKLGQASLKRVSDVPYMTLFASSTAHGSDNMAEVAAYVHPGSALAQQESYPEYVVYSELKRGVAKVRLRPLTPVTGTQLAALAKGTPLLSYSKPLESVAPKVVEGSGGNSREVWVIPRMGGAVGRSELGWPLPARKVVQQKVAGKWVVE</sequence>
<evidence type="ECO:0000313" key="12">
    <source>
        <dbReference type="Proteomes" id="UP000277580"/>
    </source>
</evidence>
<keyword evidence="12" id="KW-1185">Reference proteome</keyword>
<dbReference type="Pfam" id="PF00270">
    <property type="entry name" value="DEAD"/>
    <property type="match status" value="1"/>
</dbReference>
<evidence type="ECO:0000256" key="2">
    <source>
        <dbReference type="ARBA" id="ARBA00012552"/>
    </source>
</evidence>
<feature type="region of interest" description="Disordered" evidence="8">
    <location>
        <begin position="103"/>
        <end position="122"/>
    </location>
</feature>
<evidence type="ECO:0000256" key="6">
    <source>
        <dbReference type="ARBA" id="ARBA00022840"/>
    </source>
</evidence>
<keyword evidence="6" id="KW-0067">ATP-binding</keyword>
<keyword evidence="3" id="KW-0547">Nucleotide-binding</keyword>
<evidence type="ECO:0000256" key="8">
    <source>
        <dbReference type="SAM" id="MobiDB-lite"/>
    </source>
</evidence>
<dbReference type="GO" id="GO:1990904">
    <property type="term" value="C:ribonucleoprotein complex"/>
    <property type="evidence" value="ECO:0007669"/>
    <property type="project" value="UniProtKB-ARBA"/>
</dbReference>
<reference evidence="11 12" key="1">
    <citation type="journal article" date="2018" name="Nat. Ecol. Evol.">
        <title>Pezizomycetes genomes reveal the molecular basis of ectomycorrhizal truffle lifestyle.</title>
        <authorList>
            <person name="Murat C."/>
            <person name="Payen T."/>
            <person name="Noel B."/>
            <person name="Kuo A."/>
            <person name="Morin E."/>
            <person name="Chen J."/>
            <person name="Kohler A."/>
            <person name="Krizsan K."/>
            <person name="Balestrini R."/>
            <person name="Da Silva C."/>
            <person name="Montanini B."/>
            <person name="Hainaut M."/>
            <person name="Levati E."/>
            <person name="Barry K.W."/>
            <person name="Belfiori B."/>
            <person name="Cichocki N."/>
            <person name="Clum A."/>
            <person name="Dockter R.B."/>
            <person name="Fauchery L."/>
            <person name="Guy J."/>
            <person name="Iotti M."/>
            <person name="Le Tacon F."/>
            <person name="Lindquist E.A."/>
            <person name="Lipzen A."/>
            <person name="Malagnac F."/>
            <person name="Mello A."/>
            <person name="Molinier V."/>
            <person name="Miyauchi S."/>
            <person name="Poulain J."/>
            <person name="Riccioni C."/>
            <person name="Rubini A."/>
            <person name="Sitrit Y."/>
            <person name="Splivallo R."/>
            <person name="Traeger S."/>
            <person name="Wang M."/>
            <person name="Zifcakova L."/>
            <person name="Wipf D."/>
            <person name="Zambonelli A."/>
            <person name="Paolocci F."/>
            <person name="Nowrousian M."/>
            <person name="Ottonello S."/>
            <person name="Baldrian P."/>
            <person name="Spatafora J.W."/>
            <person name="Henrissat B."/>
            <person name="Nagy L.G."/>
            <person name="Aury J.M."/>
            <person name="Wincker P."/>
            <person name="Grigoriev I.V."/>
            <person name="Bonfante P."/>
            <person name="Martin F.M."/>
        </authorList>
    </citation>
    <scope>NUCLEOTIDE SEQUENCE [LARGE SCALE GENOMIC DNA]</scope>
    <source>
        <strain evidence="11 12">CCBAS932</strain>
    </source>
</reference>
<dbReference type="PROSITE" id="PS00690">
    <property type="entry name" value="DEAH_ATP_HELICASE"/>
    <property type="match status" value="1"/>
</dbReference>
<evidence type="ECO:0000256" key="4">
    <source>
        <dbReference type="ARBA" id="ARBA00022801"/>
    </source>
</evidence>
<dbReference type="SMART" id="SM00487">
    <property type="entry name" value="DEXDc"/>
    <property type="match status" value="1"/>
</dbReference>
<dbReference type="InterPro" id="IPR014001">
    <property type="entry name" value="Helicase_ATP-bd"/>
</dbReference>
<gene>
    <name evidence="11" type="ORF">P167DRAFT_609366</name>
</gene>
<dbReference type="EC" id="3.6.4.13" evidence="2"/>
<organism evidence="11 12">
    <name type="scientific">Morchella conica CCBAS932</name>
    <dbReference type="NCBI Taxonomy" id="1392247"/>
    <lineage>
        <taxon>Eukaryota</taxon>
        <taxon>Fungi</taxon>
        <taxon>Dikarya</taxon>
        <taxon>Ascomycota</taxon>
        <taxon>Pezizomycotina</taxon>
        <taxon>Pezizomycetes</taxon>
        <taxon>Pezizales</taxon>
        <taxon>Morchellaceae</taxon>
        <taxon>Morchella</taxon>
    </lineage>
</organism>
<evidence type="ECO:0000256" key="5">
    <source>
        <dbReference type="ARBA" id="ARBA00022806"/>
    </source>
</evidence>
<dbReference type="FunCoup" id="A0A3N4KP92">
    <property type="interactions" value="1223"/>
</dbReference>
<feature type="region of interest" description="Disordered" evidence="8">
    <location>
        <begin position="712"/>
        <end position="741"/>
    </location>
</feature>
<feature type="compositionally biased region" description="Acidic residues" evidence="8">
    <location>
        <begin position="726"/>
        <end position="741"/>
    </location>
</feature>
<feature type="compositionally biased region" description="Acidic residues" evidence="8">
    <location>
        <begin position="289"/>
        <end position="314"/>
    </location>
</feature>
<proteinExistence type="inferred from homology"/>
<dbReference type="SMART" id="SM00490">
    <property type="entry name" value="HELICc"/>
    <property type="match status" value="1"/>
</dbReference>
<dbReference type="Pfam" id="PF07717">
    <property type="entry name" value="OB_NTP_bind"/>
    <property type="match status" value="1"/>
</dbReference>
<comment type="catalytic activity">
    <reaction evidence="7">
        <text>ATP + H2O = ADP + phosphate + H(+)</text>
        <dbReference type="Rhea" id="RHEA:13065"/>
        <dbReference type="ChEBI" id="CHEBI:15377"/>
        <dbReference type="ChEBI" id="CHEBI:15378"/>
        <dbReference type="ChEBI" id="CHEBI:30616"/>
        <dbReference type="ChEBI" id="CHEBI:43474"/>
        <dbReference type="ChEBI" id="CHEBI:456216"/>
        <dbReference type="EC" id="3.6.4.13"/>
    </reaction>
</comment>
<dbReference type="PROSITE" id="PS51192">
    <property type="entry name" value="HELICASE_ATP_BIND_1"/>
    <property type="match status" value="1"/>
</dbReference>
<dbReference type="InterPro" id="IPR002464">
    <property type="entry name" value="DNA/RNA_helicase_DEAH_CS"/>
</dbReference>
<evidence type="ECO:0000256" key="3">
    <source>
        <dbReference type="ARBA" id="ARBA00022741"/>
    </source>
</evidence>
<feature type="compositionally biased region" description="Basic residues" evidence="8">
    <location>
        <begin position="9"/>
        <end position="19"/>
    </location>
</feature>
<dbReference type="Pfam" id="PF21010">
    <property type="entry name" value="HA2_C"/>
    <property type="match status" value="1"/>
</dbReference>
<dbReference type="PANTHER" id="PTHR18934">
    <property type="entry name" value="ATP-DEPENDENT RNA HELICASE"/>
    <property type="match status" value="1"/>
</dbReference>
<accession>A0A3N4KP92</accession>
<dbReference type="InterPro" id="IPR011545">
    <property type="entry name" value="DEAD/DEAH_box_helicase_dom"/>
</dbReference>
<evidence type="ECO:0000259" key="9">
    <source>
        <dbReference type="PROSITE" id="PS51192"/>
    </source>
</evidence>
<dbReference type="Pfam" id="PF00271">
    <property type="entry name" value="Helicase_C"/>
    <property type="match status" value="1"/>
</dbReference>
<dbReference type="STRING" id="1392247.A0A3N4KP92"/>
<feature type="domain" description="Helicase C-terminal" evidence="10">
    <location>
        <begin position="714"/>
        <end position="886"/>
    </location>
</feature>
<dbReference type="InterPro" id="IPR048333">
    <property type="entry name" value="HA2_WH"/>
</dbReference>
<name>A0A3N4KP92_9PEZI</name>
<dbReference type="GO" id="GO:0005730">
    <property type="term" value="C:nucleolus"/>
    <property type="evidence" value="ECO:0007669"/>
    <property type="project" value="TreeGrafter"/>
</dbReference>
<dbReference type="GO" id="GO:0000462">
    <property type="term" value="P:maturation of SSU-rRNA from tricistronic rRNA transcript (SSU-rRNA, 5.8S rRNA, LSU-rRNA)"/>
    <property type="evidence" value="ECO:0007669"/>
    <property type="project" value="TreeGrafter"/>
</dbReference>
<dbReference type="SUPFAM" id="SSF52540">
    <property type="entry name" value="P-loop containing nucleoside triphosphate hydrolases"/>
    <property type="match status" value="1"/>
</dbReference>
<evidence type="ECO:0000256" key="7">
    <source>
        <dbReference type="ARBA" id="ARBA00047984"/>
    </source>
</evidence>
<dbReference type="Gene3D" id="3.40.50.300">
    <property type="entry name" value="P-loop containing nucleotide triphosphate hydrolases"/>
    <property type="match status" value="2"/>
</dbReference>
<dbReference type="FunFam" id="3.40.50.300:FF:000637">
    <property type="entry name" value="ATP-dependent RNA helicase DHX37/DHR1"/>
    <property type="match status" value="1"/>
</dbReference>
<keyword evidence="4 11" id="KW-0378">Hydrolase</keyword>
<dbReference type="InterPro" id="IPR001650">
    <property type="entry name" value="Helicase_C-like"/>
</dbReference>
<evidence type="ECO:0000259" key="10">
    <source>
        <dbReference type="PROSITE" id="PS51194"/>
    </source>
</evidence>
<keyword evidence="5" id="KW-0347">Helicase</keyword>
<dbReference type="InterPro" id="IPR007502">
    <property type="entry name" value="Helicase-assoc_dom"/>
</dbReference>
<dbReference type="InParanoid" id="A0A3N4KP92"/>